<dbReference type="AlphaFoldDB" id="A0A6A4ZS29"/>
<dbReference type="EMBL" id="VJMH01001778">
    <property type="protein sequence ID" value="KAF0711045.1"/>
    <property type="molecule type" value="Genomic_DNA"/>
</dbReference>
<evidence type="ECO:0000256" key="1">
    <source>
        <dbReference type="ARBA" id="ARBA00023125"/>
    </source>
</evidence>
<sequence length="126" mass="14538">MQRLTSIQDLRNNRLADKTKSGYRSGLNMIESWIREHGDSSLLTSAGNINLRLFGYDDFLKFIEWTVRNTNKKPGTLSGYQSALRHYYKDAGIPVPPEFEDDMKGIFQGIRRLFADEDQLMSSRES</sequence>
<organism evidence="3">
    <name type="scientific">Aphanomyces stellatus</name>
    <dbReference type="NCBI Taxonomy" id="120398"/>
    <lineage>
        <taxon>Eukaryota</taxon>
        <taxon>Sar</taxon>
        <taxon>Stramenopiles</taxon>
        <taxon>Oomycota</taxon>
        <taxon>Saprolegniomycetes</taxon>
        <taxon>Saprolegniales</taxon>
        <taxon>Verrucalvaceae</taxon>
        <taxon>Aphanomyces</taxon>
    </lineage>
</organism>
<comment type="caution">
    <text evidence="3">The sequence shown here is derived from an EMBL/GenBank/DDBJ whole genome shotgun (WGS) entry which is preliminary data.</text>
</comment>
<gene>
    <name evidence="3" type="ORF">As57867_005397</name>
</gene>
<reference evidence="3" key="1">
    <citation type="submission" date="2019-06" db="EMBL/GenBank/DDBJ databases">
        <title>Genomics analysis of Aphanomyces spp. identifies a new class of oomycete effector associated with host adaptation.</title>
        <authorList>
            <person name="Gaulin E."/>
        </authorList>
    </citation>
    <scope>NUCLEOTIDE SEQUENCE</scope>
    <source>
        <strain evidence="3">CBS 578.67</strain>
    </source>
</reference>
<dbReference type="OrthoDB" id="161393at2759"/>
<dbReference type="SUPFAM" id="SSF47823">
    <property type="entry name" value="lambda integrase-like, N-terminal domain"/>
    <property type="match status" value="1"/>
</dbReference>
<dbReference type="InterPro" id="IPR044068">
    <property type="entry name" value="CB"/>
</dbReference>
<proteinExistence type="predicted"/>
<evidence type="ECO:0000259" key="2">
    <source>
        <dbReference type="PROSITE" id="PS51900"/>
    </source>
</evidence>
<feature type="domain" description="Core-binding (CB)" evidence="2">
    <location>
        <begin position="1"/>
        <end position="92"/>
    </location>
</feature>
<dbReference type="GO" id="GO:0003677">
    <property type="term" value="F:DNA binding"/>
    <property type="evidence" value="ECO:0007669"/>
    <property type="project" value="UniProtKB-KW"/>
</dbReference>
<evidence type="ECO:0000313" key="3">
    <source>
        <dbReference type="EMBL" id="KAF0711045.1"/>
    </source>
</evidence>
<dbReference type="PROSITE" id="PS51900">
    <property type="entry name" value="CB"/>
    <property type="match status" value="1"/>
</dbReference>
<dbReference type="InterPro" id="IPR010998">
    <property type="entry name" value="Integrase_recombinase_N"/>
</dbReference>
<accession>A0A6A4ZS29</accession>
<feature type="non-terminal residue" evidence="3">
    <location>
        <position position="126"/>
    </location>
</feature>
<dbReference type="Gene3D" id="1.10.150.130">
    <property type="match status" value="1"/>
</dbReference>
<name>A0A6A4ZS29_9STRA</name>
<keyword evidence="1" id="KW-0238">DNA-binding</keyword>
<protein>
    <recommendedName>
        <fullName evidence="2">Core-binding (CB) domain-containing protein</fullName>
    </recommendedName>
</protein>